<protein>
    <submittedName>
        <fullName evidence="2">DUF21 domain-containing protein</fullName>
    </submittedName>
</protein>
<sequence>MFSKITNLFKKGVKSPSLDQASDKTNISMKVIPMIDIGKVLTGTEMCKQSKKFILFCPWMKMEIPAIVVEEVLDTEGNTEIKNTIANAVIAIIFELLSFLVVFHASLILFDDKDTKLRYLFRLCLD</sequence>
<organism evidence="1 2">
    <name type="scientific">Rhabditophanes sp. KR3021</name>
    <dbReference type="NCBI Taxonomy" id="114890"/>
    <lineage>
        <taxon>Eukaryota</taxon>
        <taxon>Metazoa</taxon>
        <taxon>Ecdysozoa</taxon>
        <taxon>Nematoda</taxon>
        <taxon>Chromadorea</taxon>
        <taxon>Rhabditida</taxon>
        <taxon>Tylenchina</taxon>
        <taxon>Panagrolaimomorpha</taxon>
        <taxon>Strongyloidoidea</taxon>
        <taxon>Alloionematidae</taxon>
        <taxon>Rhabditophanes</taxon>
    </lineage>
</organism>
<accession>A0AC35UI16</accession>
<evidence type="ECO:0000313" key="1">
    <source>
        <dbReference type="Proteomes" id="UP000095286"/>
    </source>
</evidence>
<dbReference type="WBParaSite" id="RSKR_0001187700.1">
    <property type="protein sequence ID" value="RSKR_0001187700.1"/>
    <property type="gene ID" value="RSKR_0001187700"/>
</dbReference>
<dbReference type="Proteomes" id="UP000095286">
    <property type="component" value="Unplaced"/>
</dbReference>
<proteinExistence type="predicted"/>
<reference evidence="2" key="1">
    <citation type="submission" date="2016-11" db="UniProtKB">
        <authorList>
            <consortium name="WormBaseParasite"/>
        </authorList>
    </citation>
    <scope>IDENTIFICATION</scope>
    <source>
        <strain evidence="2">KR3021</strain>
    </source>
</reference>
<evidence type="ECO:0000313" key="2">
    <source>
        <dbReference type="WBParaSite" id="RSKR_0001187700.1"/>
    </source>
</evidence>
<name>A0AC35UI16_9BILA</name>